<gene>
    <name evidence="2" type="ORF">FB547_10579</name>
</gene>
<sequence length="87" mass="9689">MSPWSWLGLAFAAALLVYDVYDVYVVTLVLRSDAFGRSQKLAQIALVLLLPVIGAAIVHWFAREGVAPLPRPDREFVPQDRPTLGQR</sequence>
<dbReference type="Proteomes" id="UP000319722">
    <property type="component" value="Unassembled WGS sequence"/>
</dbReference>
<comment type="caution">
    <text evidence="2">The sequence shown here is derived from an EMBL/GenBank/DDBJ whole genome shotgun (WGS) entry which is preliminary data.</text>
</comment>
<proteinExistence type="predicted"/>
<dbReference type="RefSeq" id="WP_145744031.1">
    <property type="nucleotide sequence ID" value="NZ_VIVL01000005.1"/>
</dbReference>
<organism evidence="2 3">
    <name type="scientific">Variovorax beijingensis</name>
    <dbReference type="NCBI Taxonomy" id="2496117"/>
    <lineage>
        <taxon>Bacteria</taxon>
        <taxon>Pseudomonadati</taxon>
        <taxon>Pseudomonadota</taxon>
        <taxon>Betaproteobacteria</taxon>
        <taxon>Burkholderiales</taxon>
        <taxon>Comamonadaceae</taxon>
        <taxon>Variovorax</taxon>
    </lineage>
</organism>
<protein>
    <submittedName>
        <fullName evidence="2">Uncharacterized protein</fullName>
    </submittedName>
</protein>
<evidence type="ECO:0000313" key="3">
    <source>
        <dbReference type="Proteomes" id="UP000319722"/>
    </source>
</evidence>
<dbReference type="AlphaFoldDB" id="A0A561C3H9"/>
<keyword evidence="1" id="KW-1133">Transmembrane helix</keyword>
<feature type="transmembrane region" description="Helical" evidence="1">
    <location>
        <begin position="41"/>
        <end position="62"/>
    </location>
</feature>
<feature type="transmembrane region" description="Helical" evidence="1">
    <location>
        <begin position="6"/>
        <end position="29"/>
    </location>
</feature>
<dbReference type="EMBL" id="VIVL01000005">
    <property type="protein sequence ID" value="TWD85567.1"/>
    <property type="molecule type" value="Genomic_DNA"/>
</dbReference>
<evidence type="ECO:0000313" key="2">
    <source>
        <dbReference type="EMBL" id="TWD85567.1"/>
    </source>
</evidence>
<accession>A0A561C3H9</accession>
<keyword evidence="1" id="KW-0472">Membrane</keyword>
<reference evidence="2 3" key="1">
    <citation type="submission" date="2019-06" db="EMBL/GenBank/DDBJ databases">
        <title>Sorghum-associated microbial communities from plants grown in Nebraska, USA.</title>
        <authorList>
            <person name="Schachtman D."/>
        </authorList>
    </citation>
    <scope>NUCLEOTIDE SEQUENCE [LARGE SCALE GENOMIC DNA]</scope>
    <source>
        <strain evidence="2 3">T529</strain>
    </source>
</reference>
<keyword evidence="1" id="KW-0812">Transmembrane</keyword>
<name>A0A561C3H9_9BURK</name>
<evidence type="ECO:0000256" key="1">
    <source>
        <dbReference type="SAM" id="Phobius"/>
    </source>
</evidence>